<proteinExistence type="predicted"/>
<comment type="caution">
    <text evidence="2">The sequence shown here is derived from an EMBL/GenBank/DDBJ whole genome shotgun (WGS) entry which is preliminary data.</text>
</comment>
<feature type="non-terminal residue" evidence="2">
    <location>
        <position position="88"/>
    </location>
</feature>
<organism evidence="2">
    <name type="scientific">marine sediment metagenome</name>
    <dbReference type="NCBI Taxonomy" id="412755"/>
    <lineage>
        <taxon>unclassified sequences</taxon>
        <taxon>metagenomes</taxon>
        <taxon>ecological metagenomes</taxon>
    </lineage>
</organism>
<feature type="region of interest" description="Disordered" evidence="1">
    <location>
        <begin position="1"/>
        <end position="26"/>
    </location>
</feature>
<dbReference type="EMBL" id="BARS01016065">
    <property type="protein sequence ID" value="GAF97405.1"/>
    <property type="molecule type" value="Genomic_DNA"/>
</dbReference>
<accession>X0V9W1</accession>
<evidence type="ECO:0000313" key="2">
    <source>
        <dbReference type="EMBL" id="GAF97405.1"/>
    </source>
</evidence>
<gene>
    <name evidence="2" type="ORF">S01H1_26504</name>
</gene>
<protein>
    <submittedName>
        <fullName evidence="2">Uncharacterized protein</fullName>
    </submittedName>
</protein>
<name>X0V9W1_9ZZZZ</name>
<sequence>MTGLANLDKPKQPTITTPATTYKPREPMTSNRVVKLLLESLNTSEILIGDDLYLRDIFTAKPGFPNRNATYQRNIIKRVIDKLIEMRV</sequence>
<dbReference type="AlphaFoldDB" id="X0V9W1"/>
<evidence type="ECO:0000256" key="1">
    <source>
        <dbReference type="SAM" id="MobiDB-lite"/>
    </source>
</evidence>
<reference evidence="2" key="1">
    <citation type="journal article" date="2014" name="Front. Microbiol.">
        <title>High frequency of phylogenetically diverse reductive dehalogenase-homologous genes in deep subseafloor sedimentary metagenomes.</title>
        <authorList>
            <person name="Kawai M."/>
            <person name="Futagami T."/>
            <person name="Toyoda A."/>
            <person name="Takaki Y."/>
            <person name="Nishi S."/>
            <person name="Hori S."/>
            <person name="Arai W."/>
            <person name="Tsubouchi T."/>
            <person name="Morono Y."/>
            <person name="Uchiyama I."/>
            <person name="Ito T."/>
            <person name="Fujiyama A."/>
            <person name="Inagaki F."/>
            <person name="Takami H."/>
        </authorList>
    </citation>
    <scope>NUCLEOTIDE SEQUENCE</scope>
    <source>
        <strain evidence="2">Expedition CK06-06</strain>
    </source>
</reference>